<feature type="compositionally biased region" description="Acidic residues" evidence="1">
    <location>
        <begin position="31"/>
        <end position="40"/>
    </location>
</feature>
<sequence length="637" mass="68579">MDENSLCSLTHTTLKTHTCSNISNAPAAMVDDGEEGDPEDSDHGTILAAPEMSTPVESDHSMSKLKSEFNFKEFFELAMRVIEIGDTESMSALKELKRKWMEKFGGELETGVHGGLRPVQSRRPTPYPSRPARRCTRLPTSENAANIVNSAALTDIAAPKSNAALTALRIEEPTTIMEHRNSLTAPTAAEAALTTSNEAPKTILSLAAVTAADAAPSTSFEAPNTIMAHGISLEAATAAEAALTTRFEAPQLLTSHGASRRPLAAARPLAASSESRLTALLCKPTPWTVTSIVGESGRDGTTSPPLAGPTVNVHHSTADDNLLGLNGAPHRSPVDSAPPTYAQPAENKAPSLPWKWVEITQQQAAPAPLAAPLFRSHSPTAGAPALPEFSHAAAAAVPKNIPTTGIFIGNVPLHAHDSDFNSCDKFAASFNNSTRRTLSYVNPSIQNGEVIVRPSIDVVRAGSRRDNRSYYRGGNRAWFCESTNIRKYRWIRLRHLPVEFWTNEGLSTVASGVGRPLYQDTITRACTRLDFARVCVMLDISSTLPKHLVVMMPKENGSEIPCKVEVEYEWVPPKCKQCMSLGHSMATCPDSKKSEKSAVAVYIQKRPVQTPPKASQPNGENDPIMNPGSPVPIPTPY</sequence>
<dbReference type="PANTHER" id="PTHR31286:SF165">
    <property type="entry name" value="DUF4283 DOMAIN-CONTAINING PROTEIN"/>
    <property type="match status" value="1"/>
</dbReference>
<dbReference type="AlphaFoldDB" id="A0AAW2JTX7"/>
<dbReference type="InterPro" id="IPR040256">
    <property type="entry name" value="At4g02000-like"/>
</dbReference>
<dbReference type="EMBL" id="JACGWK010000499">
    <property type="protein sequence ID" value="KAL0298051.1"/>
    <property type="molecule type" value="Genomic_DNA"/>
</dbReference>
<reference evidence="2" key="2">
    <citation type="journal article" date="2024" name="Plant">
        <title>Genomic evolution and insights into agronomic trait innovations of Sesamum species.</title>
        <authorList>
            <person name="Miao H."/>
            <person name="Wang L."/>
            <person name="Qu L."/>
            <person name="Liu H."/>
            <person name="Sun Y."/>
            <person name="Le M."/>
            <person name="Wang Q."/>
            <person name="Wei S."/>
            <person name="Zheng Y."/>
            <person name="Lin W."/>
            <person name="Duan Y."/>
            <person name="Cao H."/>
            <person name="Xiong S."/>
            <person name="Wang X."/>
            <person name="Wei L."/>
            <person name="Li C."/>
            <person name="Ma Q."/>
            <person name="Ju M."/>
            <person name="Zhao R."/>
            <person name="Li G."/>
            <person name="Mu C."/>
            <person name="Tian Q."/>
            <person name="Mei H."/>
            <person name="Zhang T."/>
            <person name="Gao T."/>
            <person name="Zhang H."/>
        </authorList>
    </citation>
    <scope>NUCLEOTIDE SEQUENCE</scope>
    <source>
        <strain evidence="2">G01</strain>
    </source>
</reference>
<comment type="caution">
    <text evidence="2">The sequence shown here is derived from an EMBL/GenBank/DDBJ whole genome shotgun (WGS) entry which is preliminary data.</text>
</comment>
<dbReference type="PANTHER" id="PTHR31286">
    <property type="entry name" value="GLYCINE-RICH CELL WALL STRUCTURAL PROTEIN 1.8-LIKE"/>
    <property type="match status" value="1"/>
</dbReference>
<gene>
    <name evidence="2" type="ORF">Sangu_3164900</name>
</gene>
<organism evidence="2">
    <name type="scientific">Sesamum angustifolium</name>
    <dbReference type="NCBI Taxonomy" id="2727405"/>
    <lineage>
        <taxon>Eukaryota</taxon>
        <taxon>Viridiplantae</taxon>
        <taxon>Streptophyta</taxon>
        <taxon>Embryophyta</taxon>
        <taxon>Tracheophyta</taxon>
        <taxon>Spermatophyta</taxon>
        <taxon>Magnoliopsida</taxon>
        <taxon>eudicotyledons</taxon>
        <taxon>Gunneridae</taxon>
        <taxon>Pentapetalae</taxon>
        <taxon>asterids</taxon>
        <taxon>lamiids</taxon>
        <taxon>Lamiales</taxon>
        <taxon>Pedaliaceae</taxon>
        <taxon>Sesamum</taxon>
    </lineage>
</organism>
<feature type="region of interest" description="Disordered" evidence="1">
    <location>
        <begin position="111"/>
        <end position="134"/>
    </location>
</feature>
<accession>A0AAW2JTX7</accession>
<evidence type="ECO:0000313" key="2">
    <source>
        <dbReference type="EMBL" id="KAL0298051.1"/>
    </source>
</evidence>
<name>A0AAW2JTX7_9LAMI</name>
<proteinExistence type="predicted"/>
<protein>
    <recommendedName>
        <fullName evidence="3">DUF4283 domain-containing protein</fullName>
    </recommendedName>
</protein>
<feature type="region of interest" description="Disordered" evidence="1">
    <location>
        <begin position="604"/>
        <end position="637"/>
    </location>
</feature>
<reference evidence="2" key="1">
    <citation type="submission" date="2020-06" db="EMBL/GenBank/DDBJ databases">
        <authorList>
            <person name="Li T."/>
            <person name="Hu X."/>
            <person name="Zhang T."/>
            <person name="Song X."/>
            <person name="Zhang H."/>
            <person name="Dai N."/>
            <person name="Sheng W."/>
            <person name="Hou X."/>
            <person name="Wei L."/>
        </authorList>
    </citation>
    <scope>NUCLEOTIDE SEQUENCE</scope>
    <source>
        <strain evidence="2">G01</strain>
        <tissue evidence="2">Leaf</tissue>
    </source>
</reference>
<evidence type="ECO:0008006" key="3">
    <source>
        <dbReference type="Google" id="ProtNLM"/>
    </source>
</evidence>
<feature type="region of interest" description="Disordered" evidence="1">
    <location>
        <begin position="27"/>
        <end position="46"/>
    </location>
</feature>
<evidence type="ECO:0000256" key="1">
    <source>
        <dbReference type="SAM" id="MobiDB-lite"/>
    </source>
</evidence>